<organism evidence="1 2">
    <name type="scientific">Polyangium mundeleinium</name>
    <dbReference type="NCBI Taxonomy" id="2995306"/>
    <lineage>
        <taxon>Bacteria</taxon>
        <taxon>Pseudomonadati</taxon>
        <taxon>Myxococcota</taxon>
        <taxon>Polyangia</taxon>
        <taxon>Polyangiales</taxon>
        <taxon>Polyangiaceae</taxon>
        <taxon>Polyangium</taxon>
    </lineage>
</organism>
<dbReference type="EMBL" id="JAQNDO010000001">
    <property type="protein sequence ID" value="MDC0749593.1"/>
    <property type="molecule type" value="Genomic_DNA"/>
</dbReference>
<evidence type="ECO:0000313" key="1">
    <source>
        <dbReference type="EMBL" id="MDC0749593.1"/>
    </source>
</evidence>
<evidence type="ECO:0008006" key="3">
    <source>
        <dbReference type="Google" id="ProtNLM"/>
    </source>
</evidence>
<name>A0ABT5F661_9BACT</name>
<protein>
    <recommendedName>
        <fullName evidence="3">ATP-binding protein</fullName>
    </recommendedName>
</protein>
<dbReference type="Proteomes" id="UP001221411">
    <property type="component" value="Unassembled WGS sequence"/>
</dbReference>
<keyword evidence="2" id="KW-1185">Reference proteome</keyword>
<proteinExistence type="predicted"/>
<sequence>MKPSVADLHAIRAAIAALPPDVSHDAIGASAPTLDELYAPATHATALDPSTPIVSGARGTGKSFWAGVLGADDLRAVAATAYPRLHLTSLDVQFGYTGFDSPPSIGRETLDQCVPASADIEEARVFFWATILYAIDNAQGKQLSSLPKLLPRARKLDTRAAELTAMDRGLQEHGRKLVIVYDALDTMATSWPRRRLLTQALLEVVWAMRAYRAVRVKLFLRPDQIEDDAVRFVELPKLRAGAVRLTWSETDLYGLLFSRIALGDAQTSFQRLLKWLGLQTASREEILRRLWSPGQDATQQQNLMTAMAGPYMAEGVHGYKKGRTYEWPLKHLADAFNEVTPRSFLGLMIAAARHGAAPSDRVITPAGIHHGLRAASKTRVDQLHDEFPWIKGVLAPLAGLLLPQEDEKVFNVWRQARTLQSAMTDAKTGGYLPPVHTAPGKSPTERDLYHALERIGVMMRRKDDRIDMPDLFRVAAKLLKKGGTAPI</sequence>
<comment type="caution">
    <text evidence="1">The sequence shown here is derived from an EMBL/GenBank/DDBJ whole genome shotgun (WGS) entry which is preliminary data.</text>
</comment>
<reference evidence="1 2" key="1">
    <citation type="submission" date="2022-11" db="EMBL/GenBank/DDBJ databases">
        <title>Minimal conservation of predation-associated metabolite biosynthetic gene clusters underscores biosynthetic potential of Myxococcota including descriptions for ten novel species: Archangium lansinium sp. nov., Myxococcus landrumus sp. nov., Nannocystis bai.</title>
        <authorList>
            <person name="Ahearne A."/>
            <person name="Stevens C."/>
            <person name="Dowd S."/>
        </authorList>
    </citation>
    <scope>NUCLEOTIDE SEQUENCE [LARGE SCALE GENOMIC DNA]</scope>
    <source>
        <strain evidence="1 2">RJM3</strain>
    </source>
</reference>
<dbReference type="RefSeq" id="WP_271929612.1">
    <property type="nucleotide sequence ID" value="NZ_JAQNDO010000001.1"/>
</dbReference>
<gene>
    <name evidence="1" type="ORF">POL67_50145</name>
</gene>
<accession>A0ABT5F661</accession>
<evidence type="ECO:0000313" key="2">
    <source>
        <dbReference type="Proteomes" id="UP001221411"/>
    </source>
</evidence>